<dbReference type="Gene3D" id="2.115.10.20">
    <property type="entry name" value="Glycosyl hydrolase domain, family 43"/>
    <property type="match status" value="1"/>
</dbReference>
<accession>A0A9Q9AX26</accession>
<feature type="chain" id="PRO_5040147142" evidence="5">
    <location>
        <begin position="21"/>
        <end position="560"/>
    </location>
</feature>
<dbReference type="InterPro" id="IPR013783">
    <property type="entry name" value="Ig-like_fold"/>
</dbReference>
<dbReference type="InterPro" id="IPR008979">
    <property type="entry name" value="Galactose-bd-like_sf"/>
</dbReference>
<reference evidence="7" key="1">
    <citation type="submission" date="2022-06" db="EMBL/GenBank/DDBJ databases">
        <title>Complete genome sequences of two strains of the flax pathogen Septoria linicola.</title>
        <authorList>
            <person name="Lapalu N."/>
            <person name="Simon A."/>
            <person name="Demenou B."/>
            <person name="Paumier D."/>
            <person name="Guillot M.-P."/>
            <person name="Gout L."/>
            <person name="Valade R."/>
        </authorList>
    </citation>
    <scope>NUCLEOTIDE SEQUENCE</scope>
    <source>
        <strain evidence="7">SE15195</strain>
    </source>
</reference>
<dbReference type="PANTHER" id="PTHR22925">
    <property type="entry name" value="GLYCOSYL HYDROLASE 43 FAMILY MEMBER"/>
    <property type="match status" value="1"/>
</dbReference>
<evidence type="ECO:0000313" key="8">
    <source>
        <dbReference type="Proteomes" id="UP001056384"/>
    </source>
</evidence>
<proteinExistence type="inferred from homology"/>
<keyword evidence="8" id="KW-1185">Reference proteome</keyword>
<dbReference type="Pfam" id="PF22633">
    <property type="entry name" value="F5_F8_type_C_2"/>
    <property type="match status" value="1"/>
</dbReference>
<gene>
    <name evidence="7" type="ORF">Slin15195_G067100</name>
</gene>
<evidence type="ECO:0000313" key="7">
    <source>
        <dbReference type="EMBL" id="USW53391.1"/>
    </source>
</evidence>
<dbReference type="SUPFAM" id="SSF75005">
    <property type="entry name" value="Arabinanase/levansucrase/invertase"/>
    <property type="match status" value="1"/>
</dbReference>
<evidence type="ECO:0000256" key="5">
    <source>
        <dbReference type="SAM" id="SignalP"/>
    </source>
</evidence>
<dbReference type="SUPFAM" id="SSF49265">
    <property type="entry name" value="Fibronectin type III"/>
    <property type="match status" value="1"/>
</dbReference>
<protein>
    <submittedName>
        <fullName evidence="7">Coagulation factor 5/8 domain, Galactose-binding-like domain superfamily</fullName>
    </submittedName>
</protein>
<feature type="domain" description="F5/8 type C" evidence="6">
    <location>
        <begin position="410"/>
        <end position="560"/>
    </location>
</feature>
<comment type="similarity">
    <text evidence="1 4">Belongs to the glycosyl hydrolase 43 family.</text>
</comment>
<organism evidence="7 8">
    <name type="scientific">Septoria linicola</name>
    <dbReference type="NCBI Taxonomy" id="215465"/>
    <lineage>
        <taxon>Eukaryota</taxon>
        <taxon>Fungi</taxon>
        <taxon>Dikarya</taxon>
        <taxon>Ascomycota</taxon>
        <taxon>Pezizomycotina</taxon>
        <taxon>Dothideomycetes</taxon>
        <taxon>Dothideomycetidae</taxon>
        <taxon>Mycosphaerellales</taxon>
        <taxon>Mycosphaerellaceae</taxon>
        <taxon>Septoria</taxon>
    </lineage>
</organism>
<dbReference type="AlphaFoldDB" id="A0A9Q9AX26"/>
<dbReference type="PANTHER" id="PTHR22925:SF3">
    <property type="entry name" value="GLYCOSYL HYDROLASE FAMILY PROTEIN 43"/>
    <property type="match status" value="1"/>
</dbReference>
<evidence type="ECO:0000259" key="6">
    <source>
        <dbReference type="PROSITE" id="PS50022"/>
    </source>
</evidence>
<sequence length="560" mass="60470">MTRSWNWLTALAGLAQLARAEFGLAGQLFQLKGSSSVNNAKLAWASVAGASSYRIEQSSGSSGYQATDTVSGNTFDSYGLTVGSVYSFRVTALNGGNTVDTSAVISLATYASQGSYNTYDNTQVSSLRLKSNLEANGVYYRYNYETANNGSFSRFVEQTSTNGYDFSGDKTVLTGVTLCAPANYSCKLERISFQKNAGTGQFVMWAHYERSQDYNLGWVAVAHTEPGAETLTFDGAYRPNDQDSRDMAFFVDGNDAYLVTSTNTNTDNNIYRLTSNWTSVDSFLVQVNKGGHREAPAVIRSNGWYYLFTSRASGWLPSQPQFIAAQSMAGPWGSATNVGNTATFGAQSGGVSEIGSATFAMTSDRWSANWPTKGGPNRQLLLPLSLSAQDGFASYHYYKEVQYSDDVSTTGQSVYGVQSGKILSDGKPGSSSAGTKDIAFANDGIQTNPDATFVPSAVPFWYQIDLQEAHSISQIDLTTKMVQGSETFYRYNVTGSNDGNTFSLLADKRDSVDVGFSASFPTSSEKFRYVRINVDAVINNVNGNAASWAVGINEVTVYGN</sequence>
<dbReference type="GO" id="GO:0005975">
    <property type="term" value="P:carbohydrate metabolic process"/>
    <property type="evidence" value="ECO:0007669"/>
    <property type="project" value="InterPro"/>
</dbReference>
<keyword evidence="2 4" id="KW-0378">Hydrolase</keyword>
<dbReference type="Gene3D" id="2.60.40.10">
    <property type="entry name" value="Immunoglobulins"/>
    <property type="match status" value="1"/>
</dbReference>
<dbReference type="InterPro" id="IPR000421">
    <property type="entry name" value="FA58C"/>
</dbReference>
<evidence type="ECO:0000256" key="1">
    <source>
        <dbReference type="ARBA" id="ARBA00009865"/>
    </source>
</evidence>
<feature type="signal peptide" evidence="5">
    <location>
        <begin position="1"/>
        <end position="20"/>
    </location>
</feature>
<dbReference type="InterPro" id="IPR036116">
    <property type="entry name" value="FN3_sf"/>
</dbReference>
<evidence type="ECO:0000256" key="2">
    <source>
        <dbReference type="ARBA" id="ARBA00022801"/>
    </source>
</evidence>
<keyword evidence="5" id="KW-0732">Signal</keyword>
<dbReference type="Gene3D" id="2.60.120.260">
    <property type="entry name" value="Galactose-binding domain-like"/>
    <property type="match status" value="1"/>
</dbReference>
<dbReference type="CDD" id="cd18822">
    <property type="entry name" value="GH43_CtGH43-like"/>
    <property type="match status" value="1"/>
</dbReference>
<dbReference type="Pfam" id="PF04616">
    <property type="entry name" value="Glyco_hydro_43"/>
    <property type="match status" value="1"/>
</dbReference>
<keyword evidence="3 4" id="KW-0326">Glycosidase</keyword>
<dbReference type="SUPFAM" id="SSF49785">
    <property type="entry name" value="Galactose-binding domain-like"/>
    <property type="match status" value="1"/>
</dbReference>
<dbReference type="Proteomes" id="UP001056384">
    <property type="component" value="Chromosome 5"/>
</dbReference>
<evidence type="ECO:0000256" key="3">
    <source>
        <dbReference type="ARBA" id="ARBA00023295"/>
    </source>
</evidence>
<evidence type="ECO:0000256" key="4">
    <source>
        <dbReference type="RuleBase" id="RU361187"/>
    </source>
</evidence>
<name>A0A9Q9AX26_9PEZI</name>
<dbReference type="EMBL" id="CP099422">
    <property type="protein sequence ID" value="USW53391.1"/>
    <property type="molecule type" value="Genomic_DNA"/>
</dbReference>
<dbReference type="InterPro" id="IPR006710">
    <property type="entry name" value="Glyco_hydro_43"/>
</dbReference>
<dbReference type="InterPro" id="IPR023296">
    <property type="entry name" value="Glyco_hydro_beta-prop_sf"/>
</dbReference>
<dbReference type="GO" id="GO:0004553">
    <property type="term" value="F:hydrolase activity, hydrolyzing O-glycosyl compounds"/>
    <property type="evidence" value="ECO:0007669"/>
    <property type="project" value="InterPro"/>
</dbReference>
<dbReference type="PROSITE" id="PS50022">
    <property type="entry name" value="FA58C_3"/>
    <property type="match status" value="1"/>
</dbReference>
<dbReference type="OrthoDB" id="9970295at2759"/>